<dbReference type="PANTHER" id="PTHR13489">
    <property type="entry name" value="MINI-CHROMOSOME MAINTENANCE COMPLEX-BINDING PROTEIN"/>
    <property type="match status" value="1"/>
</dbReference>
<comment type="subcellular location">
    <subcellularLocation>
        <location evidence="1">Nucleus</location>
    </subcellularLocation>
</comment>
<proteinExistence type="inferred from homology"/>
<keyword evidence="6" id="KW-1185">Reference proteome</keyword>
<protein>
    <recommendedName>
        <fullName evidence="3">Mini-chromosome maintenance complex-binding protein</fullName>
    </recommendedName>
</protein>
<dbReference type="VEuPathDB" id="VectorBase:GBRI039725"/>
<organism evidence="5 6">
    <name type="scientific">Glossina brevipalpis</name>
    <dbReference type="NCBI Taxonomy" id="37001"/>
    <lineage>
        <taxon>Eukaryota</taxon>
        <taxon>Metazoa</taxon>
        <taxon>Ecdysozoa</taxon>
        <taxon>Arthropoda</taxon>
        <taxon>Hexapoda</taxon>
        <taxon>Insecta</taxon>
        <taxon>Pterygota</taxon>
        <taxon>Neoptera</taxon>
        <taxon>Endopterygota</taxon>
        <taxon>Diptera</taxon>
        <taxon>Brachycera</taxon>
        <taxon>Muscomorpha</taxon>
        <taxon>Hippoboscoidea</taxon>
        <taxon>Glossinidae</taxon>
        <taxon>Glossina</taxon>
    </lineage>
</organism>
<dbReference type="STRING" id="37001.A0A1A9X0J6"/>
<reference evidence="6" key="1">
    <citation type="submission" date="2014-03" db="EMBL/GenBank/DDBJ databases">
        <authorList>
            <person name="Aksoy S."/>
            <person name="Warren W."/>
            <person name="Wilson R.K."/>
        </authorList>
    </citation>
    <scope>NUCLEOTIDE SEQUENCE [LARGE SCALE GENOMIC DNA]</scope>
    <source>
        <strain evidence="6">IAEA</strain>
    </source>
</reference>
<reference evidence="5" key="2">
    <citation type="submission" date="2020-05" db="UniProtKB">
        <authorList>
            <consortium name="EnsemblMetazoa"/>
        </authorList>
    </citation>
    <scope>IDENTIFICATION</scope>
    <source>
        <strain evidence="5">IAEA</strain>
    </source>
</reference>
<evidence type="ECO:0000313" key="5">
    <source>
        <dbReference type="EnsemblMetazoa" id="GBRI039725-PA"/>
    </source>
</evidence>
<evidence type="ECO:0000256" key="2">
    <source>
        <dbReference type="ARBA" id="ARBA00007925"/>
    </source>
</evidence>
<comment type="similarity">
    <text evidence="2">Belongs to the MCMBP family.</text>
</comment>
<evidence type="ECO:0000313" key="6">
    <source>
        <dbReference type="Proteomes" id="UP000091820"/>
    </source>
</evidence>
<dbReference type="GO" id="GO:0005634">
    <property type="term" value="C:nucleus"/>
    <property type="evidence" value="ECO:0007669"/>
    <property type="project" value="UniProtKB-SubCell"/>
</dbReference>
<dbReference type="PANTHER" id="PTHR13489:SF0">
    <property type="entry name" value="MINI-CHROMOSOME MAINTENANCE COMPLEX-BINDING PROTEIN"/>
    <property type="match status" value="1"/>
</dbReference>
<keyword evidence="4" id="KW-0539">Nucleus</keyword>
<evidence type="ECO:0000256" key="1">
    <source>
        <dbReference type="ARBA" id="ARBA00004123"/>
    </source>
</evidence>
<name>A0A1A9X0J6_9MUSC</name>
<dbReference type="Proteomes" id="UP000091820">
    <property type="component" value="Unassembled WGS sequence"/>
</dbReference>
<dbReference type="EnsemblMetazoa" id="GBRI039725-RA">
    <property type="protein sequence ID" value="GBRI039725-PA"/>
    <property type="gene ID" value="GBRI039725"/>
</dbReference>
<accession>A0A1A9X0J6</accession>
<evidence type="ECO:0000256" key="4">
    <source>
        <dbReference type="ARBA" id="ARBA00023242"/>
    </source>
</evidence>
<sequence>MLNRLKMEEKNKLNILPETPEEFLGPQKANFEKKLEDLKIWSSIPMLNYTPLHKLKDCTLVRFRGMIQDMRDPEIYLQKYVVRNSGDASGVRTQEGKYRDILLLNQGEELDCQSSNNQHGERRTLFLISIPAINDWCLQYENGCNQKNIPQEISIEEHERMDIKKRSVSNEKEMDAVPTVSINQDLEMNKRQKMVELKKTCCPILSAEYLLNFPIPGRPSKACMIKIYENFDAFTLNTVVDVVGFLSIDPRLDATNMEVDFENASELQAQHPPPSLIPRLHAIKIHKLPHTNPLLDMRFLSPETVPQDLMTMNVDSVQKELHTLMKLCLFNDALAADYVLSHLISAVYSREFQTIGKLSINVWNLPKQALNDYVKQFYEILELILPASHYLPLSLDVLNENNFLPRKDYDSNKLVSGLLQLAPHTHLVLDETKFQEGEFKPNGVKSLESLANLINNQETKYDFCYYEIDYNVDIPVLVFSEGRSIMVPSDISLPIEIDNDSVKMIDEVMKAARHYLHQHSRLNKFRRYLTMCKLSEFIMNPVDTEMIQNDFVKMRKINSTTSCDDLHILLVLSRLLAIARGKKVLDKESWELAKTMEEQRKQRAMKLPK</sequence>
<dbReference type="InterPro" id="IPR019140">
    <property type="entry name" value="MCM_complex-bd"/>
</dbReference>
<dbReference type="GO" id="GO:0006261">
    <property type="term" value="P:DNA-templated DNA replication"/>
    <property type="evidence" value="ECO:0007669"/>
    <property type="project" value="TreeGrafter"/>
</dbReference>
<dbReference type="AlphaFoldDB" id="A0A1A9X0J6"/>
<dbReference type="Pfam" id="PF09739">
    <property type="entry name" value="MCM_bind"/>
    <property type="match status" value="1"/>
</dbReference>
<dbReference type="GO" id="GO:0003682">
    <property type="term" value="F:chromatin binding"/>
    <property type="evidence" value="ECO:0007669"/>
    <property type="project" value="TreeGrafter"/>
</dbReference>
<evidence type="ECO:0000256" key="3">
    <source>
        <dbReference type="ARBA" id="ARBA00015405"/>
    </source>
</evidence>